<reference evidence="3 4" key="1">
    <citation type="submission" date="2021-06" db="EMBL/GenBank/DDBJ databases">
        <title>Caerostris darwini draft genome.</title>
        <authorList>
            <person name="Kono N."/>
            <person name="Arakawa K."/>
        </authorList>
    </citation>
    <scope>NUCLEOTIDE SEQUENCE [LARGE SCALE GENOMIC DNA]</scope>
</reference>
<keyword evidence="4" id="KW-1185">Reference proteome</keyword>
<evidence type="ECO:0000256" key="2">
    <source>
        <dbReference type="SAM" id="Phobius"/>
    </source>
</evidence>
<comment type="caution">
    <text evidence="3">The sequence shown here is derived from an EMBL/GenBank/DDBJ whole genome shotgun (WGS) entry which is preliminary data.</text>
</comment>
<dbReference type="Proteomes" id="UP001054837">
    <property type="component" value="Unassembled WGS sequence"/>
</dbReference>
<feature type="compositionally biased region" description="Low complexity" evidence="1">
    <location>
        <begin position="45"/>
        <end position="59"/>
    </location>
</feature>
<name>A0AAV4S250_9ARAC</name>
<feature type="transmembrane region" description="Helical" evidence="2">
    <location>
        <begin position="66"/>
        <end position="86"/>
    </location>
</feature>
<evidence type="ECO:0000313" key="3">
    <source>
        <dbReference type="EMBL" id="GIY26615.1"/>
    </source>
</evidence>
<protein>
    <submittedName>
        <fullName evidence="3">Uncharacterized protein</fullName>
    </submittedName>
</protein>
<accession>A0AAV4S250</accession>
<dbReference type="EMBL" id="BPLQ01006959">
    <property type="protein sequence ID" value="GIY26615.1"/>
    <property type="molecule type" value="Genomic_DNA"/>
</dbReference>
<proteinExistence type="predicted"/>
<evidence type="ECO:0000256" key="1">
    <source>
        <dbReference type="SAM" id="MobiDB-lite"/>
    </source>
</evidence>
<sequence>MRIKKTNSNYLSHKVTALALNREKGNNFNHLLDQQLSLGDEWGCSPPKHSSPTPSSTTPLSPPPTSFLNVFVLWVSLFQFINLIWIPANNDKGENLAATSLLNR</sequence>
<keyword evidence="2" id="KW-0812">Transmembrane</keyword>
<gene>
    <name evidence="3" type="ORF">CDAR_593521</name>
</gene>
<organism evidence="3 4">
    <name type="scientific">Caerostris darwini</name>
    <dbReference type="NCBI Taxonomy" id="1538125"/>
    <lineage>
        <taxon>Eukaryota</taxon>
        <taxon>Metazoa</taxon>
        <taxon>Ecdysozoa</taxon>
        <taxon>Arthropoda</taxon>
        <taxon>Chelicerata</taxon>
        <taxon>Arachnida</taxon>
        <taxon>Araneae</taxon>
        <taxon>Araneomorphae</taxon>
        <taxon>Entelegynae</taxon>
        <taxon>Araneoidea</taxon>
        <taxon>Araneidae</taxon>
        <taxon>Caerostris</taxon>
    </lineage>
</organism>
<evidence type="ECO:0000313" key="4">
    <source>
        <dbReference type="Proteomes" id="UP001054837"/>
    </source>
</evidence>
<keyword evidence="2" id="KW-0472">Membrane</keyword>
<keyword evidence="2" id="KW-1133">Transmembrane helix</keyword>
<feature type="region of interest" description="Disordered" evidence="1">
    <location>
        <begin position="42"/>
        <end position="62"/>
    </location>
</feature>
<dbReference type="AlphaFoldDB" id="A0AAV4S250"/>